<dbReference type="PATRIC" id="fig|520762.4.peg.181"/>
<keyword evidence="1 5" id="KW-0489">Methyltransferase</keyword>
<dbReference type="EMBL" id="LOEE01000004">
    <property type="protein sequence ID" value="KXG78629.1"/>
    <property type="molecule type" value="Genomic_DNA"/>
</dbReference>
<dbReference type="Gene3D" id="3.40.50.150">
    <property type="entry name" value="Vaccinia Virus protein VP39"/>
    <property type="match status" value="1"/>
</dbReference>
<evidence type="ECO:0000256" key="2">
    <source>
        <dbReference type="ARBA" id="ARBA00022679"/>
    </source>
</evidence>
<dbReference type="SMART" id="SM00981">
    <property type="entry name" value="THUMP"/>
    <property type="match status" value="1"/>
</dbReference>
<organism evidence="5 6">
    <name type="scientific">Thermotalea metallivorans</name>
    <dbReference type="NCBI Taxonomy" id="520762"/>
    <lineage>
        <taxon>Bacteria</taxon>
        <taxon>Bacillati</taxon>
        <taxon>Bacillota</taxon>
        <taxon>Clostridia</taxon>
        <taxon>Peptostreptococcales</taxon>
        <taxon>Thermotaleaceae</taxon>
        <taxon>Thermotalea</taxon>
    </lineage>
</organism>
<gene>
    <name evidence="5" type="primary">rlmL</name>
    <name evidence="5" type="ORF">AN619_01550</name>
</gene>
<evidence type="ECO:0000256" key="3">
    <source>
        <dbReference type="PROSITE-ProRule" id="PRU00529"/>
    </source>
</evidence>
<dbReference type="AlphaFoldDB" id="A0A140LDK4"/>
<dbReference type="InterPro" id="IPR000241">
    <property type="entry name" value="RlmKL-like_Mtase"/>
</dbReference>
<dbReference type="Gene3D" id="3.30.2130.30">
    <property type="match status" value="1"/>
</dbReference>
<accession>A0A140LDK4</accession>
<dbReference type="PROSITE" id="PS51165">
    <property type="entry name" value="THUMP"/>
    <property type="match status" value="1"/>
</dbReference>
<dbReference type="Pfam" id="PF02926">
    <property type="entry name" value="THUMP"/>
    <property type="match status" value="1"/>
</dbReference>
<dbReference type="Proteomes" id="UP000070456">
    <property type="component" value="Unassembled WGS sequence"/>
</dbReference>
<dbReference type="GO" id="GO:0070043">
    <property type="term" value="F:rRNA (guanine-N7-)-methyltransferase activity"/>
    <property type="evidence" value="ECO:0007669"/>
    <property type="project" value="TreeGrafter"/>
</dbReference>
<keyword evidence="2 5" id="KW-0808">Transferase</keyword>
<dbReference type="STRING" id="520762.AN619_01550"/>
<dbReference type="PANTHER" id="PTHR47313">
    <property type="entry name" value="RIBOSOMAL RNA LARGE SUBUNIT METHYLTRANSFERASE K/L"/>
    <property type="match status" value="1"/>
</dbReference>
<dbReference type="RefSeq" id="WP_068554115.1">
    <property type="nucleotide sequence ID" value="NZ_LOEE01000004.1"/>
</dbReference>
<evidence type="ECO:0000313" key="6">
    <source>
        <dbReference type="Proteomes" id="UP000070456"/>
    </source>
</evidence>
<dbReference type="OrthoDB" id="9809404at2"/>
<dbReference type="InterPro" id="IPR004114">
    <property type="entry name" value="THUMP_dom"/>
</dbReference>
<dbReference type="GO" id="GO:0003723">
    <property type="term" value="F:RNA binding"/>
    <property type="evidence" value="ECO:0007669"/>
    <property type="project" value="UniProtKB-UniRule"/>
</dbReference>
<dbReference type="CDD" id="cd11715">
    <property type="entry name" value="THUMP_AdoMetMT"/>
    <property type="match status" value="1"/>
</dbReference>
<dbReference type="Pfam" id="PF01170">
    <property type="entry name" value="UPF0020"/>
    <property type="match status" value="1"/>
</dbReference>
<proteinExistence type="predicted"/>
<name>A0A140LDK4_9FIRM</name>
<dbReference type="InterPro" id="IPR002052">
    <property type="entry name" value="DNA_methylase_N6_adenine_CS"/>
</dbReference>
<keyword evidence="6" id="KW-1185">Reference proteome</keyword>
<evidence type="ECO:0000259" key="4">
    <source>
        <dbReference type="PROSITE" id="PS51165"/>
    </source>
</evidence>
<dbReference type="PANTHER" id="PTHR47313:SF1">
    <property type="entry name" value="RIBOSOMAL RNA LARGE SUBUNIT METHYLTRANSFERASE K_L"/>
    <property type="match status" value="1"/>
</dbReference>
<dbReference type="Pfam" id="PF22020">
    <property type="entry name" value="RlmL_1st"/>
    <property type="match status" value="1"/>
</dbReference>
<keyword evidence="3" id="KW-0694">RNA-binding</keyword>
<evidence type="ECO:0000313" key="5">
    <source>
        <dbReference type="EMBL" id="KXG78629.1"/>
    </source>
</evidence>
<sequence>MAKIELIATATFGLEEMVKLEVKQLGYEEMQVENGKVTFVADEAAIPKANIWLRTADRVLLKMGEFEARSFEELFQRTKALPWEEWIPENGKFPVVGKSVKSQLFSVSDCQAIVKKAIVERLKEVYHVDWFQESGPEFEVEVALLKDVATLTIDTSGAGLHKRGYRAQANEAPLKETLAAAMVMISRWREDRVLIDPFCGSGTIAIEAAMIGKNIAPGLERKFAAEEWPRVPEHLWKEVRVEALKTIRQDVDIRILASDIDPRAVKIAEENAYRAGVDDCITFQVQDIAKIASDAKYGYIICNPPYGERLGEKEEIEKLYKRMGQIFSKFDTWSVYVLTSHEAFENLYGKKASKKRKLYNGRIKVDYYQFFGPKPPKEMLEKRMVLNETDERM</sequence>
<comment type="caution">
    <text evidence="5">The sequence shown here is derived from an EMBL/GenBank/DDBJ whole genome shotgun (WGS) entry which is preliminary data.</text>
</comment>
<dbReference type="SUPFAM" id="SSF53335">
    <property type="entry name" value="S-adenosyl-L-methionine-dependent methyltransferases"/>
    <property type="match status" value="1"/>
</dbReference>
<protein>
    <submittedName>
        <fullName evidence="5">Ribosomal RNA large subunit methyltransferase K/L</fullName>
    </submittedName>
</protein>
<dbReference type="InterPro" id="IPR053943">
    <property type="entry name" value="RlmKL-like_Mtase_CS"/>
</dbReference>
<dbReference type="InterPro" id="IPR029063">
    <property type="entry name" value="SAM-dependent_MTases_sf"/>
</dbReference>
<evidence type="ECO:0000256" key="1">
    <source>
        <dbReference type="ARBA" id="ARBA00022603"/>
    </source>
</evidence>
<dbReference type="PROSITE" id="PS00092">
    <property type="entry name" value="N6_MTASE"/>
    <property type="match status" value="1"/>
</dbReference>
<dbReference type="InterPro" id="IPR054170">
    <property type="entry name" value="RlmL_1st"/>
</dbReference>
<dbReference type="GO" id="GO:0008990">
    <property type="term" value="F:rRNA (guanine-N2-)-methyltransferase activity"/>
    <property type="evidence" value="ECO:0007669"/>
    <property type="project" value="TreeGrafter"/>
</dbReference>
<dbReference type="PROSITE" id="PS01261">
    <property type="entry name" value="UPF0020"/>
    <property type="match status" value="1"/>
</dbReference>
<feature type="domain" description="THUMP" evidence="4">
    <location>
        <begin position="45"/>
        <end position="155"/>
    </location>
</feature>
<reference evidence="5 6" key="1">
    <citation type="submission" date="2015-12" db="EMBL/GenBank/DDBJ databases">
        <title>Draft genome sequence of the thermoanaerobe Thermotalea metallivorans, an isolate from the runoff channel of the Great Artesian Basin, Australia.</title>
        <authorList>
            <person name="Patel B.K."/>
        </authorList>
    </citation>
    <scope>NUCLEOTIDE SEQUENCE [LARGE SCALE GENOMIC DNA]</scope>
    <source>
        <strain evidence="5 6">B2-1</strain>
    </source>
</reference>